<name>A0A812RG91_9DINO</name>
<protein>
    <submittedName>
        <fullName evidence="2">GlcK protein</fullName>
    </submittedName>
</protein>
<reference evidence="2" key="1">
    <citation type="submission" date="2021-02" db="EMBL/GenBank/DDBJ databases">
        <authorList>
            <person name="Dougan E. K."/>
            <person name="Rhodes N."/>
            <person name="Thang M."/>
            <person name="Chan C."/>
        </authorList>
    </citation>
    <scope>NUCLEOTIDE SEQUENCE</scope>
</reference>
<organism evidence="2 3">
    <name type="scientific">Symbiodinium natans</name>
    <dbReference type="NCBI Taxonomy" id="878477"/>
    <lineage>
        <taxon>Eukaryota</taxon>
        <taxon>Sar</taxon>
        <taxon>Alveolata</taxon>
        <taxon>Dinophyceae</taxon>
        <taxon>Suessiales</taxon>
        <taxon>Symbiodiniaceae</taxon>
        <taxon>Symbiodinium</taxon>
    </lineage>
</organism>
<keyword evidence="3" id="KW-1185">Reference proteome</keyword>
<feature type="compositionally biased region" description="Basic and acidic residues" evidence="1">
    <location>
        <begin position="450"/>
        <end position="462"/>
    </location>
</feature>
<evidence type="ECO:0000313" key="2">
    <source>
        <dbReference type="EMBL" id="CAE7440144.1"/>
    </source>
</evidence>
<dbReference type="OrthoDB" id="425081at2759"/>
<dbReference type="Proteomes" id="UP000604046">
    <property type="component" value="Unassembled WGS sequence"/>
</dbReference>
<gene>
    <name evidence="2" type="primary">glcK</name>
    <name evidence="2" type="ORF">SNAT2548_LOCUS23915</name>
</gene>
<comment type="caution">
    <text evidence="2">The sequence shown here is derived from an EMBL/GenBank/DDBJ whole genome shotgun (WGS) entry which is preliminary data.</text>
</comment>
<dbReference type="AlphaFoldDB" id="A0A812RG91"/>
<dbReference type="EMBL" id="CAJNDS010002339">
    <property type="protein sequence ID" value="CAE7440144.1"/>
    <property type="molecule type" value="Genomic_DNA"/>
</dbReference>
<proteinExistence type="predicted"/>
<evidence type="ECO:0000256" key="1">
    <source>
        <dbReference type="SAM" id="MobiDB-lite"/>
    </source>
</evidence>
<accession>A0A812RG91</accession>
<feature type="region of interest" description="Disordered" evidence="1">
    <location>
        <begin position="442"/>
        <end position="487"/>
    </location>
</feature>
<evidence type="ECO:0000313" key="3">
    <source>
        <dbReference type="Proteomes" id="UP000604046"/>
    </source>
</evidence>
<sequence length="487" mass="53993">MAPVAGRAQSHVPFEASSVQDALLRDAPALEPLIRRSSGLSQLTKDILEMLRRAPGGGYSTSSAPKGPEVLPGEPEELVALAEQALALEELEDSMQLKWSRDDREAAYHRLVQCGICSAQALLTALNDRVGGKCRLNQLLEEGGCRGLKAEALAWLAEQLEVRVRQCIEVSVEGGQPVLLTAPHNIYLRRDGQPPHMMEEYTTLIAQRMARHLGGTSLSWSRAEQKRSELHWCLARLRCGEAEDFSRFLEPNRDPNYLLNEEVAQNPWFRQMARFADKWRHGKEGHPRPLLHIDVHGCKDPPATPSHLTVGLAAMRHEVEMGRSPLSQSRVETFAAALQNELTAVLNGLELRPRPERLVRVLLPSLSGGQGKERLSGAWPLEERRLTQSQQAMAYAGFTHSCQLELSKALRRALSRDDAATARLGRAVTKAWALSCQGALPSLKSPSASADRDDKEALELVRPRSGGTRKRRSDRRGCPPLRRHQSA</sequence>